<organism evidence="2 3">
    <name type="scientific">Bradyrhizobium ontarionense</name>
    <dbReference type="NCBI Taxonomy" id="2898149"/>
    <lineage>
        <taxon>Bacteria</taxon>
        <taxon>Pseudomonadati</taxon>
        <taxon>Pseudomonadota</taxon>
        <taxon>Alphaproteobacteria</taxon>
        <taxon>Hyphomicrobiales</taxon>
        <taxon>Nitrobacteraceae</taxon>
        <taxon>Bradyrhizobium</taxon>
    </lineage>
</organism>
<dbReference type="InterPro" id="IPR002125">
    <property type="entry name" value="CMP_dCMP_dom"/>
</dbReference>
<dbReference type="InterPro" id="IPR016193">
    <property type="entry name" value="Cytidine_deaminase-like"/>
</dbReference>
<name>A0ABY3RCW3_9BRAD</name>
<proteinExistence type="predicted"/>
<reference evidence="2" key="1">
    <citation type="journal article" date="2024" name="Antonie Van Leeuwenhoek">
        <title>Bradyrhizobium ontarionense sp. nov., a novel bacterial symbiont isolated from Aeschynomene indica (Indian jointvetch), harbours photosynthesis, nitrogen fixation and nitrous oxide (N2O) reductase genes.</title>
        <authorList>
            <person name="Bromfield E.S.P."/>
            <person name="Cloutier S."/>
        </authorList>
    </citation>
    <scope>NUCLEOTIDE SEQUENCE</scope>
    <source>
        <strain evidence="2">A19</strain>
    </source>
</reference>
<evidence type="ECO:0000313" key="3">
    <source>
        <dbReference type="Proteomes" id="UP001431010"/>
    </source>
</evidence>
<dbReference type="PROSITE" id="PS51747">
    <property type="entry name" value="CYT_DCMP_DEAMINASES_2"/>
    <property type="match status" value="1"/>
</dbReference>
<keyword evidence="3" id="KW-1185">Reference proteome</keyword>
<dbReference type="Gene3D" id="3.40.140.10">
    <property type="entry name" value="Cytidine Deaminase, domain 2"/>
    <property type="match status" value="1"/>
</dbReference>
<dbReference type="RefSeq" id="WP_231322765.1">
    <property type="nucleotide sequence ID" value="NZ_CP088156.1"/>
</dbReference>
<dbReference type="PANTHER" id="PTHR11079:SF162">
    <property type="entry name" value="RIBOFLAVIN BIOSYNTHESIS PROTEIN PYRD, CHLOROPLASTIC"/>
    <property type="match status" value="1"/>
</dbReference>
<sequence length="109" mass="11629">MTHRPSPPPLARRSLPGTAIVVSLIRHNPDFIVPDLKTDEHFMQKAIKVATQDGADPALSPIGCVIVLGSDIIAADRNHVADKHDATAHAEIEAVRTAGRGFDAPRAVN</sequence>
<accession>A0ABY3RCW3</accession>
<evidence type="ECO:0000259" key="1">
    <source>
        <dbReference type="PROSITE" id="PS51747"/>
    </source>
</evidence>
<protein>
    <submittedName>
        <fullName evidence="2">Deaminase</fullName>
    </submittedName>
</protein>
<dbReference type="Proteomes" id="UP001431010">
    <property type="component" value="Chromosome"/>
</dbReference>
<dbReference type="Pfam" id="PF00383">
    <property type="entry name" value="dCMP_cyt_deam_1"/>
    <property type="match status" value="1"/>
</dbReference>
<feature type="domain" description="CMP/dCMP-type deaminase" evidence="1">
    <location>
        <begin position="37"/>
        <end position="109"/>
    </location>
</feature>
<dbReference type="PANTHER" id="PTHR11079">
    <property type="entry name" value="CYTOSINE DEAMINASE FAMILY MEMBER"/>
    <property type="match status" value="1"/>
</dbReference>
<gene>
    <name evidence="2" type="ORF">LQG66_01785</name>
</gene>
<dbReference type="EMBL" id="CP088156">
    <property type="protein sequence ID" value="UFZ05076.1"/>
    <property type="molecule type" value="Genomic_DNA"/>
</dbReference>
<dbReference type="SUPFAM" id="SSF53927">
    <property type="entry name" value="Cytidine deaminase-like"/>
    <property type="match status" value="1"/>
</dbReference>
<evidence type="ECO:0000313" key="2">
    <source>
        <dbReference type="EMBL" id="UFZ05076.1"/>
    </source>
</evidence>